<evidence type="ECO:0000256" key="1">
    <source>
        <dbReference type="ARBA" id="ARBA00023015"/>
    </source>
</evidence>
<dbReference type="GO" id="GO:0003700">
    <property type="term" value="F:DNA-binding transcription factor activity"/>
    <property type="evidence" value="ECO:0007669"/>
    <property type="project" value="TreeGrafter"/>
</dbReference>
<gene>
    <name evidence="5" type="ORF">FLP23_07265</name>
</gene>
<dbReference type="GO" id="GO:0000976">
    <property type="term" value="F:transcription cis-regulatory region binding"/>
    <property type="evidence" value="ECO:0007669"/>
    <property type="project" value="TreeGrafter"/>
</dbReference>
<keyword evidence="1" id="KW-0805">Transcription regulation</keyword>
<evidence type="ECO:0000256" key="3">
    <source>
        <dbReference type="ARBA" id="ARBA00023163"/>
    </source>
</evidence>
<feature type="domain" description="HTH tetR-type" evidence="4">
    <location>
        <begin position="24"/>
        <end position="56"/>
    </location>
</feature>
<dbReference type="PANTHER" id="PTHR30055:SF234">
    <property type="entry name" value="HTH-TYPE TRANSCRIPTIONAL REGULATOR BETI"/>
    <property type="match status" value="1"/>
</dbReference>
<evidence type="ECO:0000259" key="4">
    <source>
        <dbReference type="Pfam" id="PF00440"/>
    </source>
</evidence>
<dbReference type="Gene3D" id="1.10.357.10">
    <property type="entry name" value="Tetracycline Repressor, domain 2"/>
    <property type="match status" value="1"/>
</dbReference>
<dbReference type="SUPFAM" id="SSF46689">
    <property type="entry name" value="Homeodomain-like"/>
    <property type="match status" value="1"/>
</dbReference>
<dbReference type="AlphaFoldDB" id="A0A5C1YAB9"/>
<accession>A0A5C1YAB9</accession>
<keyword evidence="2" id="KW-0238">DNA-binding</keyword>
<dbReference type="Pfam" id="PF00440">
    <property type="entry name" value="TetR_N"/>
    <property type="match status" value="1"/>
</dbReference>
<dbReference type="EMBL" id="CP043504">
    <property type="protein sequence ID" value="QEO09822.1"/>
    <property type="molecule type" value="Genomic_DNA"/>
</dbReference>
<dbReference type="Proteomes" id="UP000322159">
    <property type="component" value="Chromosome"/>
</dbReference>
<dbReference type="InterPro" id="IPR009057">
    <property type="entry name" value="Homeodomain-like_sf"/>
</dbReference>
<reference evidence="5 6" key="1">
    <citation type="submission" date="2019-09" db="EMBL/GenBank/DDBJ databases">
        <title>Genome sequencing of strain KACC 19322.</title>
        <authorList>
            <person name="Heo J."/>
            <person name="Kim S.-J."/>
            <person name="Kim J.-S."/>
            <person name="Hong S.-B."/>
            <person name="Kwon S.-W."/>
        </authorList>
    </citation>
    <scope>NUCLEOTIDE SEQUENCE [LARGE SCALE GENOMIC DNA]</scope>
    <source>
        <strain evidence="5 6">KACC 19322</strain>
    </source>
</reference>
<dbReference type="KEGG" id="lyk:FLP23_07265"/>
<proteinExistence type="predicted"/>
<evidence type="ECO:0000256" key="2">
    <source>
        <dbReference type="ARBA" id="ARBA00023125"/>
    </source>
</evidence>
<sequence length="212" mass="23656">MPTDTRRYSSELREQQAAQTRQRIVEAAVVRFGQNGYERTTLAEIAAEAKVSVETVRAHGPKSALVLAAVECVSYDHEVQPFIESELGQGYLAQTDPESYLDHAVRVSLEINKLSFGAYAALASAAAGDPELDRALTARLALAREEIDQLVGICIDRGWARTDLPRDELVASVWVLVMPETYERLVHRAGFDDERYLAWLRRSLAETIRPRG</sequence>
<evidence type="ECO:0000313" key="6">
    <source>
        <dbReference type="Proteomes" id="UP000322159"/>
    </source>
</evidence>
<keyword evidence="3" id="KW-0804">Transcription</keyword>
<dbReference type="OrthoDB" id="3825402at2"/>
<name>A0A5C1YAB9_9MICO</name>
<dbReference type="PANTHER" id="PTHR30055">
    <property type="entry name" value="HTH-TYPE TRANSCRIPTIONAL REGULATOR RUTR"/>
    <property type="match status" value="1"/>
</dbReference>
<dbReference type="RefSeq" id="WP_149325241.1">
    <property type="nucleotide sequence ID" value="NZ_CP043504.1"/>
</dbReference>
<keyword evidence="6" id="KW-1185">Reference proteome</keyword>
<protein>
    <submittedName>
        <fullName evidence="5">TetR/AcrR family transcriptional regulator</fullName>
    </submittedName>
</protein>
<organism evidence="5 6">
    <name type="scientific">Protaetiibacter larvae</name>
    <dbReference type="NCBI Taxonomy" id="2592654"/>
    <lineage>
        <taxon>Bacteria</taxon>
        <taxon>Bacillati</taxon>
        <taxon>Actinomycetota</taxon>
        <taxon>Actinomycetes</taxon>
        <taxon>Micrococcales</taxon>
        <taxon>Microbacteriaceae</taxon>
        <taxon>Protaetiibacter</taxon>
    </lineage>
</organism>
<evidence type="ECO:0000313" key="5">
    <source>
        <dbReference type="EMBL" id="QEO09822.1"/>
    </source>
</evidence>
<dbReference type="InterPro" id="IPR001647">
    <property type="entry name" value="HTH_TetR"/>
</dbReference>
<dbReference type="InterPro" id="IPR050109">
    <property type="entry name" value="HTH-type_TetR-like_transc_reg"/>
</dbReference>